<gene>
    <name evidence="1" type="ORF">MSG28_015132</name>
</gene>
<organism evidence="1 2">
    <name type="scientific">Choristoneura fumiferana</name>
    <name type="common">Spruce budworm moth</name>
    <name type="synonym">Archips fumiferana</name>
    <dbReference type="NCBI Taxonomy" id="7141"/>
    <lineage>
        <taxon>Eukaryota</taxon>
        <taxon>Metazoa</taxon>
        <taxon>Ecdysozoa</taxon>
        <taxon>Arthropoda</taxon>
        <taxon>Hexapoda</taxon>
        <taxon>Insecta</taxon>
        <taxon>Pterygota</taxon>
        <taxon>Neoptera</taxon>
        <taxon>Endopterygota</taxon>
        <taxon>Lepidoptera</taxon>
        <taxon>Glossata</taxon>
        <taxon>Ditrysia</taxon>
        <taxon>Tortricoidea</taxon>
        <taxon>Tortricidae</taxon>
        <taxon>Tortricinae</taxon>
        <taxon>Choristoneura</taxon>
    </lineage>
</organism>
<evidence type="ECO:0000313" key="1">
    <source>
        <dbReference type="EMBL" id="KAI8441546.1"/>
    </source>
</evidence>
<dbReference type="Proteomes" id="UP001064048">
    <property type="component" value="Chromosome 27"/>
</dbReference>
<proteinExistence type="predicted"/>
<dbReference type="EMBL" id="CM046127">
    <property type="protein sequence ID" value="KAI8441546.1"/>
    <property type="molecule type" value="Genomic_DNA"/>
</dbReference>
<protein>
    <submittedName>
        <fullName evidence="1">Uncharacterized protein</fullName>
    </submittedName>
</protein>
<sequence>MGVAISRYAELSTNELLERFVSPDIICPNDPFWNQMLSFNITPPSSAISEQDGGSNPGGPRTRSYHLQRRLPLSRPGGIGCGRFSPGPRRALCGSRPPSANRKAWVGCRGLASLRTYWLPATSRVEWIRRHAMETGPYEEQLIFDSSTESLLQQFLANNGDTGNLGSLLQVFITRATELLASPTSDNVMLAWQTFNALFVIRAVLKYLVEMVPECEVCRHLDIQVARAPPAADDTSVDESQATQSKQTDTQRVFSAESRVEMLIDALIGLIIDVPVTDNTYYLHLECINTLLVLMSVYMFAGVHGQTRMMETSIIYRALFQGRYGMHAPLLVKTLVNHISSMLAAPPDMFGTGGAGGSILVNLASGFWNLLTLNPASRPHIYSQPSADRHELSERLRRWHPLANQACLLLLALANHCATSRYRRALLHATDAANTSTATPQKEEAGSEMAPPRIDMAALHKALCATAGCEHSTLLLYLLLHSCKAYKRYVTNDPHIENLVVPILQVLYNAPDNNSHHIYMSLIVLLILTEDDALIKNVHLIILKNIPWYTERTISEVSLGGLMVLVLVRALQYNMARVRDKYLHTNCLAAIANMSCEFRNLHPYVAQRLVSLFETLSKRRARLCNEIEGGDINNLELPHHAEEKTEEIVEHIQVLDEVLRMLLEIINSCLTHQLVNNLNMVYALLHKRQLFKNDQYAITQNIEMVIGYFSSRLQRVQGAAAADLSVSEVLQCIKRGAEQWSSDRLKVLQCIKRGAEQWSSDRLKVRMRERETERRQRPAQGEDERERDRKKTGVNSTVDVSQVLQCIKRGAEQWSSDRLKVLQCIKRGAQQWSSDRLKVRVGERDRKKTGVNSTVDVLQVLQCIKRGAEQWSSDRLKVRMGERETGRRQVLQCIKRGAEQWSSDRLKVRVGERDRKKTGVNSTIDVSQVLQCIKRGAQQWSSDRLKVRVGERDRKKTGVNSTVDVSQVLQCIKRGAEQWSSDRLKVLQCIKRGAQQWSSDRLKVRMGERDRKKTGVNSTVDVSQVLQCIKRGAEQWSSDRLKVRMGERDRKKTGVNSTVDVSQVLQCIKRGAEQWSSDRLKKFPDLKFRYVEEERPEEFFTPYVWGLVGGCGAVYFSSECARAATALC</sequence>
<name>A0ACC0KZ95_CHOFU</name>
<comment type="caution">
    <text evidence="1">The sequence shown here is derived from an EMBL/GenBank/DDBJ whole genome shotgun (WGS) entry which is preliminary data.</text>
</comment>
<evidence type="ECO:0000313" key="2">
    <source>
        <dbReference type="Proteomes" id="UP001064048"/>
    </source>
</evidence>
<keyword evidence="2" id="KW-1185">Reference proteome</keyword>
<reference evidence="1 2" key="1">
    <citation type="journal article" date="2022" name="Genome Biol. Evol.">
        <title>The Spruce Budworm Genome: Reconstructing the Evolutionary History of Antifreeze Proteins.</title>
        <authorList>
            <person name="Beliveau C."/>
            <person name="Gagne P."/>
            <person name="Picq S."/>
            <person name="Vernygora O."/>
            <person name="Keeling C.I."/>
            <person name="Pinkney K."/>
            <person name="Doucet D."/>
            <person name="Wen F."/>
            <person name="Johnston J.S."/>
            <person name="Maaroufi H."/>
            <person name="Boyle B."/>
            <person name="Laroche J."/>
            <person name="Dewar K."/>
            <person name="Juretic N."/>
            <person name="Blackburn G."/>
            <person name="Nisole A."/>
            <person name="Brunet B."/>
            <person name="Brandao M."/>
            <person name="Lumley L."/>
            <person name="Duan J."/>
            <person name="Quan G."/>
            <person name="Lucarotti C.J."/>
            <person name="Roe A.D."/>
            <person name="Sperling F.A.H."/>
            <person name="Levesque R.C."/>
            <person name="Cusson M."/>
        </authorList>
    </citation>
    <scope>NUCLEOTIDE SEQUENCE [LARGE SCALE GENOMIC DNA]</scope>
    <source>
        <strain evidence="1">Glfc:IPQL:Cfum</strain>
    </source>
</reference>
<accession>A0ACC0KZ95</accession>